<dbReference type="GO" id="GO:0005576">
    <property type="term" value="C:extracellular region"/>
    <property type="evidence" value="ECO:0007669"/>
    <property type="project" value="InterPro"/>
</dbReference>
<sequence length="635" mass="72338">MRSFVFGTEQRCAASGQTKKLRHNWSMSERCESRQQRTSGNERERAATQQPSAHEACSAVQHPDAMQLAVRSVCQSVFPKALRIVLFGVLAFWVVVLEQVRQLSSWFVVVARIISLIVPQVLASSVQATLKIKMLIMLTLALALLGSRASNATISMYQRQHRDSTDIKEKIMELQCLARCENSTKLQRCLDQCKLELRRAPRAGSCPSSSLLARHARLLCLDNCAYDNDCIEVHKCCASACGPICTEPVGVRNSSQLPPIPKILRYKLPRSHKVELTIESSLLPYYFHVEVRSHIGRIFTPRKMGMWQSQQVEKILETTDGRSKFMEIFFNIRPGRWYQVRVAAVNAFGFRGYSQPSHAFTLPSNPKPPKAPAAMKITSQQYDGRRYMSVKLVWCPSRSNLPVEKYKIIWSLYVSSKEGSLITHEAYVKDTHQFEIKKLQPNSSYYIQVQAMSISGSQRLKSEKKSLLHNTTLPMHELEYAAPLDCSTHHSRHKYHPSPSPSHSLSLSHSPTVETSSTPAINNNEGSTSYEVRFRLNRKFGMIVQILGFQPYKEKVYELCPQETNCEQREFSAIRVKKDSQEFSKLKFNTTYVLKALRPSQNSVLEDNGHPFTFTTPKCESFRNRFPKMQIKCGD</sequence>
<dbReference type="PROSITE" id="PS51390">
    <property type="entry name" value="WAP"/>
    <property type="match status" value="1"/>
</dbReference>
<dbReference type="InterPro" id="IPR036645">
    <property type="entry name" value="Elafin-like_sf"/>
</dbReference>
<organism evidence="4 5">
    <name type="scientific">Drosophila navojoa</name>
    <name type="common">Fruit fly</name>
    <dbReference type="NCBI Taxonomy" id="7232"/>
    <lineage>
        <taxon>Eukaryota</taxon>
        <taxon>Metazoa</taxon>
        <taxon>Ecdysozoa</taxon>
        <taxon>Arthropoda</taxon>
        <taxon>Hexapoda</taxon>
        <taxon>Insecta</taxon>
        <taxon>Pterygota</taxon>
        <taxon>Neoptera</taxon>
        <taxon>Endopterygota</taxon>
        <taxon>Diptera</taxon>
        <taxon>Brachycera</taxon>
        <taxon>Muscomorpha</taxon>
        <taxon>Ephydroidea</taxon>
        <taxon>Drosophilidae</taxon>
        <taxon>Drosophila</taxon>
    </lineage>
</organism>
<protein>
    <recommendedName>
        <fullName evidence="6">Anosmin-1</fullName>
    </recommendedName>
</protein>
<dbReference type="Pfam" id="PF00095">
    <property type="entry name" value="WAP"/>
    <property type="match status" value="1"/>
</dbReference>
<dbReference type="PANTHER" id="PTHR14131">
    <property type="entry name" value="ANOSMIN"/>
    <property type="match status" value="1"/>
</dbReference>
<reference evidence="4 5" key="1">
    <citation type="journal article" date="2019" name="J. Hered.">
        <title>An Improved Genome Assembly for Drosophila navojoa, the Basal Species in the mojavensis Cluster.</title>
        <authorList>
            <person name="Vanderlinde T."/>
            <person name="Dupim E.G."/>
            <person name="Nazario-Yepiz N.O."/>
            <person name="Carvalho A.B."/>
        </authorList>
    </citation>
    <scope>NUCLEOTIDE SEQUENCE [LARGE SCALE GENOMIC DNA]</scope>
    <source>
        <strain evidence="4">Navoj_Jal97</strain>
        <tissue evidence="4">Whole organism</tissue>
    </source>
</reference>
<dbReference type="InterPro" id="IPR003961">
    <property type="entry name" value="FN3_dom"/>
</dbReference>
<dbReference type="CDD" id="cd00063">
    <property type="entry name" value="FN3"/>
    <property type="match status" value="1"/>
</dbReference>
<dbReference type="InterPro" id="IPR008197">
    <property type="entry name" value="WAP_dom"/>
</dbReference>
<accession>A0A484BJ50</accession>
<dbReference type="GO" id="GO:0030182">
    <property type="term" value="P:neuron differentiation"/>
    <property type="evidence" value="ECO:0007669"/>
    <property type="project" value="TreeGrafter"/>
</dbReference>
<dbReference type="OrthoDB" id="9985779at2759"/>
<proteinExistence type="predicted"/>
<dbReference type="InterPro" id="IPR013783">
    <property type="entry name" value="Ig-like_fold"/>
</dbReference>
<evidence type="ECO:0000259" key="3">
    <source>
        <dbReference type="PROSITE" id="PS51390"/>
    </source>
</evidence>
<dbReference type="STRING" id="7232.A0A484BJ50"/>
<feature type="compositionally biased region" description="Low complexity" evidence="1">
    <location>
        <begin position="501"/>
        <end position="511"/>
    </location>
</feature>
<dbReference type="InterPro" id="IPR036116">
    <property type="entry name" value="FN3_sf"/>
</dbReference>
<feature type="region of interest" description="Disordered" evidence="1">
    <location>
        <begin position="489"/>
        <end position="525"/>
    </location>
</feature>
<gene>
    <name evidence="4" type="ORF">AWZ03_004880</name>
</gene>
<dbReference type="Pfam" id="PF00041">
    <property type="entry name" value="fn3"/>
    <property type="match status" value="1"/>
</dbReference>
<dbReference type="InterPro" id="IPR042447">
    <property type="entry name" value="Anosmin-1"/>
</dbReference>
<dbReference type="EMBL" id="LSRL02000030">
    <property type="protein sequence ID" value="TDG48768.1"/>
    <property type="molecule type" value="Genomic_DNA"/>
</dbReference>
<feature type="domain" description="WAP" evidence="3">
    <location>
        <begin position="199"/>
        <end position="249"/>
    </location>
</feature>
<dbReference type="GO" id="GO:0030414">
    <property type="term" value="F:peptidase inhibitor activity"/>
    <property type="evidence" value="ECO:0007669"/>
    <property type="project" value="InterPro"/>
</dbReference>
<dbReference type="SMART" id="SM00060">
    <property type="entry name" value="FN3"/>
    <property type="match status" value="2"/>
</dbReference>
<name>A0A484BJ50_DRONA</name>
<dbReference type="SUPFAM" id="SSF49265">
    <property type="entry name" value="Fibronectin type III"/>
    <property type="match status" value="1"/>
</dbReference>
<feature type="domain" description="Fibronectin type-III" evidence="2">
    <location>
        <begin position="371"/>
        <end position="475"/>
    </location>
</feature>
<evidence type="ECO:0008006" key="6">
    <source>
        <dbReference type="Google" id="ProtNLM"/>
    </source>
</evidence>
<evidence type="ECO:0000313" key="4">
    <source>
        <dbReference type="EMBL" id="TDG48768.1"/>
    </source>
</evidence>
<dbReference type="GO" id="GO:0009986">
    <property type="term" value="C:cell surface"/>
    <property type="evidence" value="ECO:0007669"/>
    <property type="project" value="TreeGrafter"/>
</dbReference>
<dbReference type="AlphaFoldDB" id="A0A484BJ50"/>
<keyword evidence="5" id="KW-1185">Reference proteome</keyword>
<feature type="compositionally biased region" description="Basic and acidic residues" evidence="1">
    <location>
        <begin position="29"/>
        <end position="46"/>
    </location>
</feature>
<dbReference type="PROSITE" id="PS50853">
    <property type="entry name" value="FN3"/>
    <property type="match status" value="1"/>
</dbReference>
<dbReference type="SMART" id="SM00217">
    <property type="entry name" value="WAP"/>
    <property type="match status" value="1"/>
</dbReference>
<dbReference type="Gene3D" id="2.60.40.10">
    <property type="entry name" value="Immunoglobulins"/>
    <property type="match status" value="2"/>
</dbReference>
<dbReference type="OMA" id="YIQVQAM"/>
<evidence type="ECO:0000256" key="1">
    <source>
        <dbReference type="SAM" id="MobiDB-lite"/>
    </source>
</evidence>
<dbReference type="Proteomes" id="UP000295192">
    <property type="component" value="Unassembled WGS sequence"/>
</dbReference>
<comment type="caution">
    <text evidence="4">The sequence shown here is derived from an EMBL/GenBank/DDBJ whole genome shotgun (WGS) entry which is preliminary data.</text>
</comment>
<evidence type="ECO:0000313" key="5">
    <source>
        <dbReference type="Proteomes" id="UP000295192"/>
    </source>
</evidence>
<feature type="compositionally biased region" description="Polar residues" evidence="1">
    <location>
        <begin position="512"/>
        <end position="525"/>
    </location>
</feature>
<dbReference type="Gene3D" id="4.10.75.10">
    <property type="entry name" value="Elafin-like"/>
    <property type="match status" value="1"/>
</dbReference>
<dbReference type="PANTHER" id="PTHR14131:SF5">
    <property type="entry name" value="ANOSMIN-1"/>
    <property type="match status" value="1"/>
</dbReference>
<feature type="region of interest" description="Disordered" evidence="1">
    <location>
        <begin position="26"/>
        <end position="51"/>
    </location>
</feature>
<evidence type="ECO:0000259" key="2">
    <source>
        <dbReference type="PROSITE" id="PS50853"/>
    </source>
</evidence>
<dbReference type="SUPFAM" id="SSF57256">
    <property type="entry name" value="Elafin-like"/>
    <property type="match status" value="1"/>
</dbReference>